<dbReference type="Proteomes" id="UP000190961">
    <property type="component" value="Unassembled WGS sequence"/>
</dbReference>
<organism evidence="1 2">
    <name type="scientific">Ohtaekwangia koreensis</name>
    <dbReference type="NCBI Taxonomy" id="688867"/>
    <lineage>
        <taxon>Bacteria</taxon>
        <taxon>Pseudomonadati</taxon>
        <taxon>Bacteroidota</taxon>
        <taxon>Cytophagia</taxon>
        <taxon>Cytophagales</taxon>
        <taxon>Fulvivirgaceae</taxon>
        <taxon>Ohtaekwangia</taxon>
    </lineage>
</organism>
<dbReference type="EMBL" id="FUZU01000001">
    <property type="protein sequence ID" value="SKC65755.1"/>
    <property type="molecule type" value="Genomic_DNA"/>
</dbReference>
<proteinExistence type="predicted"/>
<evidence type="ECO:0008006" key="3">
    <source>
        <dbReference type="Google" id="ProtNLM"/>
    </source>
</evidence>
<accession>A0A1T5KQK3</accession>
<dbReference type="OrthoDB" id="1442777at2"/>
<name>A0A1T5KQK3_9BACT</name>
<dbReference type="RefSeq" id="WP_079686905.1">
    <property type="nucleotide sequence ID" value="NZ_FUZU01000001.1"/>
</dbReference>
<dbReference type="AlphaFoldDB" id="A0A1T5KQK3"/>
<reference evidence="1 2" key="1">
    <citation type="submission" date="2017-02" db="EMBL/GenBank/DDBJ databases">
        <authorList>
            <person name="Peterson S.W."/>
        </authorList>
    </citation>
    <scope>NUCLEOTIDE SEQUENCE [LARGE SCALE GENOMIC DNA]</scope>
    <source>
        <strain evidence="1 2">DSM 25262</strain>
    </source>
</reference>
<protein>
    <recommendedName>
        <fullName evidence="3">AbiTii domain-containing protein</fullName>
    </recommendedName>
</protein>
<dbReference type="STRING" id="688867.SAMN05660236_2452"/>
<evidence type="ECO:0000313" key="1">
    <source>
        <dbReference type="EMBL" id="SKC65755.1"/>
    </source>
</evidence>
<gene>
    <name evidence="1" type="ORF">SAMN05660236_2452</name>
</gene>
<keyword evidence="2" id="KW-1185">Reference proteome</keyword>
<sequence length="249" mass="28522">MEPIKDVEYQYLLRLLKDDFDKKWLYELLRHSEIAIGSKMAFTGGSRKDLFTLYVSVDPEIFAKYFRLVTHGKSDLAALYQQMTTINIYKVEMFPDLGKYQIIHNDIVPAVTPWEEINNLQLKLIEDLRKAAETVDLQNIGNTSRTIMQKISSLIFDPAKHIPPEGVKVSEGMFKNRIATYIASELNTSQDRELRDYARAIIESTDKVIDLSNQVTHDLKTKNLYAECCVIGVVTTLSLLRVINAKRSS</sequence>
<evidence type="ECO:0000313" key="2">
    <source>
        <dbReference type="Proteomes" id="UP000190961"/>
    </source>
</evidence>